<comment type="subcellular location">
    <subcellularLocation>
        <location evidence="2">Cytoplasm</location>
    </subcellularLocation>
</comment>
<dbReference type="InterPro" id="IPR044974">
    <property type="entry name" value="Disease_R_plants"/>
</dbReference>
<evidence type="ECO:0000256" key="3">
    <source>
        <dbReference type="ARBA" id="ARBA00008894"/>
    </source>
</evidence>
<dbReference type="Pfam" id="PF23598">
    <property type="entry name" value="LRR_14"/>
    <property type="match status" value="1"/>
</dbReference>
<dbReference type="PANTHER" id="PTHR23155">
    <property type="entry name" value="DISEASE RESISTANCE PROTEIN RP"/>
    <property type="match status" value="1"/>
</dbReference>
<dbReference type="Gene3D" id="1.20.5.4130">
    <property type="match status" value="1"/>
</dbReference>
<accession>A0AAF0WYD4</accession>
<evidence type="ECO:0000313" key="16">
    <source>
        <dbReference type="Proteomes" id="UP000077755"/>
    </source>
</evidence>
<name>A0AAF0WYD4_DAUCS</name>
<evidence type="ECO:0000256" key="8">
    <source>
        <dbReference type="ARBA" id="ARBA00022741"/>
    </source>
</evidence>
<feature type="domain" description="Disease resistance protein winged helix" evidence="13">
    <location>
        <begin position="421"/>
        <end position="494"/>
    </location>
</feature>
<dbReference type="Gene3D" id="3.80.10.10">
    <property type="entry name" value="Ribonuclease Inhibitor"/>
    <property type="match status" value="1"/>
</dbReference>
<dbReference type="FunFam" id="3.40.50.300:FF:001091">
    <property type="entry name" value="Probable disease resistance protein At1g61300"/>
    <property type="match status" value="1"/>
</dbReference>
<dbReference type="AlphaFoldDB" id="A0AAF0WYD4"/>
<evidence type="ECO:0008006" key="17">
    <source>
        <dbReference type="Google" id="ProtNLM"/>
    </source>
</evidence>
<keyword evidence="4" id="KW-0963">Cytoplasm</keyword>
<dbReference type="InterPro" id="IPR036388">
    <property type="entry name" value="WH-like_DNA-bd_sf"/>
</dbReference>
<dbReference type="InterPro" id="IPR055414">
    <property type="entry name" value="LRR_R13L4/SHOC2-like"/>
</dbReference>
<organism evidence="15 16">
    <name type="scientific">Daucus carota subsp. sativus</name>
    <name type="common">Carrot</name>
    <dbReference type="NCBI Taxonomy" id="79200"/>
    <lineage>
        <taxon>Eukaryota</taxon>
        <taxon>Viridiplantae</taxon>
        <taxon>Streptophyta</taxon>
        <taxon>Embryophyta</taxon>
        <taxon>Tracheophyta</taxon>
        <taxon>Spermatophyta</taxon>
        <taxon>Magnoliopsida</taxon>
        <taxon>eudicotyledons</taxon>
        <taxon>Gunneridae</taxon>
        <taxon>Pentapetalae</taxon>
        <taxon>asterids</taxon>
        <taxon>campanulids</taxon>
        <taxon>Apiales</taxon>
        <taxon>Apiaceae</taxon>
        <taxon>Apioideae</taxon>
        <taxon>Scandiceae</taxon>
        <taxon>Daucinae</taxon>
        <taxon>Daucus</taxon>
        <taxon>Daucus sect. Daucus</taxon>
    </lineage>
</organism>
<reference evidence="15" key="2">
    <citation type="submission" date="2022-03" db="EMBL/GenBank/DDBJ databases">
        <title>Draft title - Genomic analysis of global carrot germplasm unveils the trajectory of domestication and the origin of high carotenoid orange carrot.</title>
        <authorList>
            <person name="Iorizzo M."/>
            <person name="Ellison S."/>
            <person name="Senalik D."/>
            <person name="Macko-Podgorni A."/>
            <person name="Grzebelus D."/>
            <person name="Bostan H."/>
            <person name="Rolling W."/>
            <person name="Curaba J."/>
            <person name="Simon P."/>
        </authorList>
    </citation>
    <scope>NUCLEOTIDE SEQUENCE</scope>
    <source>
        <tissue evidence="15">Leaf</tissue>
    </source>
</reference>
<comment type="similarity">
    <text evidence="3">Belongs to the disease resistance NB-LRR family.</text>
</comment>
<dbReference type="GO" id="GO:0005524">
    <property type="term" value="F:ATP binding"/>
    <property type="evidence" value="ECO:0007669"/>
    <property type="project" value="UniProtKB-KW"/>
</dbReference>
<dbReference type="PRINTS" id="PR00364">
    <property type="entry name" value="DISEASERSIST"/>
</dbReference>
<dbReference type="SUPFAM" id="SSF52058">
    <property type="entry name" value="L domain-like"/>
    <property type="match status" value="1"/>
</dbReference>
<keyword evidence="10" id="KW-0067">ATP-binding</keyword>
<keyword evidence="6" id="KW-0381">Hypersensitive response</keyword>
<comment type="function">
    <text evidence="1">Confers resistance to late blight (Phytophthora infestans) races carrying the avirulence gene Avr1. Resistance proteins guard the plant against pathogens that contain an appropriate avirulence protein via an indirect interaction with this avirulence protein. That triggers a defense system including the hypersensitive response, which restricts the pathogen growth.</text>
</comment>
<dbReference type="Gene3D" id="3.40.50.300">
    <property type="entry name" value="P-loop containing nucleotide triphosphate hydrolases"/>
    <property type="match status" value="1"/>
</dbReference>
<dbReference type="FunFam" id="1.10.10.10:FF:000322">
    <property type="entry name" value="Probable disease resistance protein At1g63360"/>
    <property type="match status" value="1"/>
</dbReference>
<keyword evidence="16" id="KW-1185">Reference proteome</keyword>
<dbReference type="InterPro" id="IPR041118">
    <property type="entry name" value="Rx_N"/>
</dbReference>
<feature type="domain" description="Disease resistance N-terminal" evidence="12">
    <location>
        <begin position="6"/>
        <end position="92"/>
    </location>
</feature>
<evidence type="ECO:0000256" key="10">
    <source>
        <dbReference type="ARBA" id="ARBA00022840"/>
    </source>
</evidence>
<dbReference type="InterPro" id="IPR038005">
    <property type="entry name" value="RX-like_CC"/>
</dbReference>
<keyword evidence="9" id="KW-0611">Plant defense</keyword>
<dbReference type="InterPro" id="IPR027417">
    <property type="entry name" value="P-loop_NTPase"/>
</dbReference>
<dbReference type="EMBL" id="CP093346">
    <property type="protein sequence ID" value="WOG96798.1"/>
    <property type="molecule type" value="Genomic_DNA"/>
</dbReference>
<evidence type="ECO:0000256" key="1">
    <source>
        <dbReference type="ARBA" id="ARBA00002074"/>
    </source>
</evidence>
<proteinExistence type="inferred from homology"/>
<dbReference type="Proteomes" id="UP000077755">
    <property type="component" value="Chromosome 4"/>
</dbReference>
<sequence>MVDATISFAIEKLSDFLTQEVNIRLGVRDGVRWLKDELGYLQSAVRQAELNQELNPLIRQWINNVKDVANDAVIILERFSTLQEEEDAAPRKSILGCLRSSICMCRKEAKLYDIGKEIESLRGRVVEIKNRRDEYGITNILANPIVQQRKRTVLRATSFENQVDVVGFEDDFKTLFAELVGEDPSLKVISIHGMGGLGKTTLASKLYDSGKLNHFNCRAWVCVSQEYNIKDVLRTIIKSIMDHEPTNNLDNMNEVDLLQHLRKLLLGRDRYLAVIDDIWDIEAWEKIKKAFPDNKNGSRVIITTRNKIIAQRVDDRCFVHALRFLREDESWDLFCKRAKPLKNLEQLGKEMVGKCGGLPLAIMVLSGLLLHKNSYEEWVKVKNDIWRQLKGESAEIQDILNLSYYDLSFQIRQCFLYLARFPEDHAFKVNNLKLLWIAEEFISEADEEDGVSMEDVAENYLIELINRNMIWIEKWYWGEKVHTCRMHDLVRDLAIQKSKEEKLLGIFDSSKLHTSPIRLLQEQPRHVIYNDYGKYSKLLGPGFSDLKLRSLAITSTLASEDMKLICRFKYIKVLDLTNGISNIIPDEIGDLVLLKFFGLMRSNGGTLVIPPTIRKLKKLQTLCSLGYSGYKLPVEICELKGLRHLRFQNNYVTEVTRSMKISSHQTELQTVDGMLFENWIQIDTLNLIHLHTLTILTSSTEGIAYSLDSLANLSNLQSFILKFNSGVIPTIKPLSFCKRLKAVTLHGTIGDRSELGFLPLSVTNITLTGSKLMEDPMPTLERLSNLIGLDLDAVYMGKIMVCSNDALPCLKYLIIRNFRNLEEWLVEDGALSSLKNFETSGCEKLKKYPVKRVSFGSYIATVWYL</sequence>
<evidence type="ECO:0000259" key="14">
    <source>
        <dbReference type="Pfam" id="PF23598"/>
    </source>
</evidence>
<keyword evidence="5" id="KW-0433">Leucine-rich repeat</keyword>
<dbReference type="PANTHER" id="PTHR23155:SF1152">
    <property type="entry name" value="AAA+ ATPASE DOMAIN-CONTAINING PROTEIN"/>
    <property type="match status" value="1"/>
</dbReference>
<evidence type="ECO:0000313" key="15">
    <source>
        <dbReference type="EMBL" id="WOG96798.1"/>
    </source>
</evidence>
<dbReference type="GO" id="GO:0009626">
    <property type="term" value="P:plant-type hypersensitive response"/>
    <property type="evidence" value="ECO:0007669"/>
    <property type="project" value="UniProtKB-KW"/>
</dbReference>
<evidence type="ECO:0000256" key="6">
    <source>
        <dbReference type="ARBA" id="ARBA00022667"/>
    </source>
</evidence>
<dbReference type="InterPro" id="IPR058922">
    <property type="entry name" value="WHD_DRP"/>
</dbReference>
<evidence type="ECO:0000256" key="9">
    <source>
        <dbReference type="ARBA" id="ARBA00022821"/>
    </source>
</evidence>
<dbReference type="SUPFAM" id="SSF52540">
    <property type="entry name" value="P-loop containing nucleoside triphosphate hydrolases"/>
    <property type="match status" value="1"/>
</dbReference>
<evidence type="ECO:0000259" key="11">
    <source>
        <dbReference type="Pfam" id="PF00931"/>
    </source>
</evidence>
<dbReference type="InterPro" id="IPR042197">
    <property type="entry name" value="Apaf_helical"/>
</dbReference>
<dbReference type="Pfam" id="PF23559">
    <property type="entry name" value="WHD_DRP"/>
    <property type="match status" value="1"/>
</dbReference>
<keyword evidence="7" id="KW-0677">Repeat</keyword>
<dbReference type="KEGG" id="dcr:108215674"/>
<dbReference type="Gene3D" id="1.10.10.10">
    <property type="entry name" value="Winged helix-like DNA-binding domain superfamily/Winged helix DNA-binding domain"/>
    <property type="match status" value="1"/>
</dbReference>
<protein>
    <recommendedName>
        <fullName evidence="17">NB-ARC domain-containing protein</fullName>
    </recommendedName>
</protein>
<dbReference type="CDD" id="cd14798">
    <property type="entry name" value="RX-CC_like"/>
    <property type="match status" value="1"/>
</dbReference>
<evidence type="ECO:0000259" key="13">
    <source>
        <dbReference type="Pfam" id="PF23559"/>
    </source>
</evidence>
<dbReference type="Pfam" id="PF18052">
    <property type="entry name" value="Rx_N"/>
    <property type="match status" value="1"/>
</dbReference>
<dbReference type="GO" id="GO:0051607">
    <property type="term" value="P:defense response to virus"/>
    <property type="evidence" value="ECO:0007669"/>
    <property type="project" value="UniProtKB-ARBA"/>
</dbReference>
<dbReference type="InterPro" id="IPR002182">
    <property type="entry name" value="NB-ARC"/>
</dbReference>
<feature type="domain" description="NB-ARC" evidence="11">
    <location>
        <begin position="170"/>
        <end position="339"/>
    </location>
</feature>
<feature type="domain" description="Disease resistance R13L4/SHOC-2-like LRR" evidence="14">
    <location>
        <begin position="547"/>
        <end position="840"/>
    </location>
</feature>
<dbReference type="InterPro" id="IPR032675">
    <property type="entry name" value="LRR_dom_sf"/>
</dbReference>
<dbReference type="Gene3D" id="1.10.8.430">
    <property type="entry name" value="Helical domain of apoptotic protease-activating factors"/>
    <property type="match status" value="1"/>
</dbReference>
<evidence type="ECO:0000259" key="12">
    <source>
        <dbReference type="Pfam" id="PF18052"/>
    </source>
</evidence>
<reference evidence="15" key="1">
    <citation type="journal article" date="2016" name="Nat. Genet.">
        <title>A high-quality carrot genome assembly provides new insights into carotenoid accumulation and asterid genome evolution.</title>
        <authorList>
            <person name="Iorizzo M."/>
            <person name="Ellison S."/>
            <person name="Senalik D."/>
            <person name="Zeng P."/>
            <person name="Satapoomin P."/>
            <person name="Huang J."/>
            <person name="Bowman M."/>
            <person name="Iovene M."/>
            <person name="Sanseverino W."/>
            <person name="Cavagnaro P."/>
            <person name="Yildiz M."/>
            <person name="Macko-Podgorni A."/>
            <person name="Moranska E."/>
            <person name="Grzebelus E."/>
            <person name="Grzebelus D."/>
            <person name="Ashrafi H."/>
            <person name="Zheng Z."/>
            <person name="Cheng S."/>
            <person name="Spooner D."/>
            <person name="Van Deynze A."/>
            <person name="Simon P."/>
        </authorList>
    </citation>
    <scope>NUCLEOTIDE SEQUENCE</scope>
    <source>
        <tissue evidence="15">Leaf</tissue>
    </source>
</reference>
<evidence type="ECO:0000256" key="2">
    <source>
        <dbReference type="ARBA" id="ARBA00004496"/>
    </source>
</evidence>
<evidence type="ECO:0000256" key="5">
    <source>
        <dbReference type="ARBA" id="ARBA00022614"/>
    </source>
</evidence>
<keyword evidence="8" id="KW-0547">Nucleotide-binding</keyword>
<gene>
    <name evidence="15" type="ORF">DCAR_0416134</name>
</gene>
<dbReference type="Pfam" id="PF00931">
    <property type="entry name" value="NB-ARC"/>
    <property type="match status" value="1"/>
</dbReference>
<dbReference type="GO" id="GO:0043531">
    <property type="term" value="F:ADP binding"/>
    <property type="evidence" value="ECO:0007669"/>
    <property type="project" value="InterPro"/>
</dbReference>
<evidence type="ECO:0000256" key="4">
    <source>
        <dbReference type="ARBA" id="ARBA00022490"/>
    </source>
</evidence>
<evidence type="ECO:0000256" key="7">
    <source>
        <dbReference type="ARBA" id="ARBA00022737"/>
    </source>
</evidence>